<dbReference type="Pfam" id="PF21645">
    <property type="entry name" value="FakA-like_M"/>
    <property type="match status" value="1"/>
</dbReference>
<dbReference type="Pfam" id="PF13684">
    <property type="entry name" value="FakA-like_C"/>
    <property type="match status" value="1"/>
</dbReference>
<proteinExistence type="predicted"/>
<keyword evidence="4" id="KW-1185">Reference proteome</keyword>
<dbReference type="InterPro" id="IPR048394">
    <property type="entry name" value="FakA-like_M"/>
</dbReference>
<dbReference type="InterPro" id="IPR019986">
    <property type="entry name" value="YloV-like"/>
</dbReference>
<dbReference type="PANTHER" id="PTHR33434">
    <property type="entry name" value="DEGV DOMAIN-CONTAINING PROTEIN DR_1986-RELATED"/>
    <property type="match status" value="1"/>
</dbReference>
<dbReference type="OrthoDB" id="9760324at2"/>
<dbReference type="Proteomes" id="UP000054837">
    <property type="component" value="Unassembled WGS sequence"/>
</dbReference>
<dbReference type="AlphaFoldDB" id="A0A0W8I1L0"/>
<dbReference type="RefSeq" id="WP_058892505.1">
    <property type="nucleotide sequence ID" value="NZ_LQBL01000032.1"/>
</dbReference>
<dbReference type="InterPro" id="IPR050270">
    <property type="entry name" value="DegV_domain_contain"/>
</dbReference>
<name>A0A0W8I1L0_9MICO</name>
<feature type="region of interest" description="Disordered" evidence="1">
    <location>
        <begin position="311"/>
        <end position="334"/>
    </location>
</feature>
<evidence type="ECO:0000313" key="4">
    <source>
        <dbReference type="Proteomes" id="UP000054837"/>
    </source>
</evidence>
<dbReference type="SMART" id="SM01120">
    <property type="entry name" value="Dak2"/>
    <property type="match status" value="1"/>
</dbReference>
<dbReference type="PANTHER" id="PTHR33434:SF4">
    <property type="entry name" value="PHOSPHATASE PROTEIN"/>
    <property type="match status" value="1"/>
</dbReference>
<organism evidence="3 4">
    <name type="scientific">Serinicoccus chungangensis</name>
    <dbReference type="NCBI Taxonomy" id="767452"/>
    <lineage>
        <taxon>Bacteria</taxon>
        <taxon>Bacillati</taxon>
        <taxon>Actinomycetota</taxon>
        <taxon>Actinomycetes</taxon>
        <taxon>Micrococcales</taxon>
        <taxon>Ornithinimicrobiaceae</taxon>
        <taxon>Serinicoccus</taxon>
    </lineage>
</organism>
<gene>
    <name evidence="3" type="ORF">AVL62_09840</name>
</gene>
<dbReference type="NCBIfam" id="TIGR03599">
    <property type="entry name" value="YloV"/>
    <property type="match status" value="1"/>
</dbReference>
<dbReference type="EMBL" id="LQBL01000032">
    <property type="protein sequence ID" value="KUG51608.1"/>
    <property type="molecule type" value="Genomic_DNA"/>
</dbReference>
<reference evidence="3 4" key="1">
    <citation type="submission" date="2015-12" db="EMBL/GenBank/DDBJ databases">
        <title>Serinicoccus chungangenesis strain CD08_5 genome sequencing and assembly.</title>
        <authorList>
            <person name="Chander A.M."/>
            <person name="Kaur G."/>
            <person name="Nair G.R."/>
            <person name="Dhawan D.K."/>
            <person name="Kochhar R.K."/>
            <person name="Mayilraj S."/>
            <person name="Bhadada S.K."/>
        </authorList>
    </citation>
    <scope>NUCLEOTIDE SEQUENCE [LARGE SCALE GENOMIC DNA]</scope>
    <source>
        <strain evidence="3 4">CD08_5</strain>
    </source>
</reference>
<dbReference type="GO" id="GO:0004371">
    <property type="term" value="F:glycerone kinase activity"/>
    <property type="evidence" value="ECO:0007669"/>
    <property type="project" value="InterPro"/>
</dbReference>
<dbReference type="Pfam" id="PF02734">
    <property type="entry name" value="Dak2"/>
    <property type="match status" value="1"/>
</dbReference>
<evidence type="ECO:0000256" key="1">
    <source>
        <dbReference type="SAM" id="MobiDB-lite"/>
    </source>
</evidence>
<dbReference type="SUPFAM" id="SSF101473">
    <property type="entry name" value="DhaL-like"/>
    <property type="match status" value="1"/>
</dbReference>
<evidence type="ECO:0000313" key="3">
    <source>
        <dbReference type="EMBL" id="KUG51608.1"/>
    </source>
</evidence>
<dbReference type="InterPro" id="IPR036117">
    <property type="entry name" value="DhaL_dom_sf"/>
</dbReference>
<feature type="domain" description="DhaL" evidence="2">
    <location>
        <begin position="9"/>
        <end position="208"/>
    </location>
</feature>
<dbReference type="PROSITE" id="PS51480">
    <property type="entry name" value="DHAL"/>
    <property type="match status" value="1"/>
</dbReference>
<sequence>MPGPALDLATARRWAMTARLSLAAAREQVDALNVFPVADGDTGTNMFLTLDGALEHVRVQVELGEDGGGLRDGLHLIARGMLLAARGNSGVILAQLARGLADAVGPDVGAVGPEEVAAAFEQAARSAWDALATPVEGTILTVARAAAQGARGAVEAGERDVAEVVAAALDAAQDALARTPDQLAELRDAGVVDAGGAGLVLVVEALHTVLLDRPAGADGEVPGWWSTGAGQPASGGAVEAGGTVEVMFLLTGSDPERAARLRSHLTHVGDSVVVAGGPHDYQVHVHLDDPSAALEAGGLAGVVSEVRHTSLTGDGAAHGPGDGPRCDGRPDGGPAGLPTGLQVVSCVLGEGVAALMASAGAVLVPSGPRRRASAGQLLAAIRACESEGVLVLPNDEDMVMVARAAAAEARREGLAVEVVPTRSLPEGLAALAVLDPHGRLEGAARTMREAAGGVHGGALTRADRGADTPVGPCRPGQWLGIVDHAIVAVEDALAPAAEAVLDTLWHPGVELVTVLLGEGGDAPVRAEVERQLTGRAAGAEVELSVLDGGQPTYAVLIGVE</sequence>
<dbReference type="Gene3D" id="1.25.40.340">
    <property type="match status" value="1"/>
</dbReference>
<comment type="caution">
    <text evidence="3">The sequence shown here is derived from an EMBL/GenBank/DDBJ whole genome shotgun (WGS) entry which is preliminary data.</text>
</comment>
<evidence type="ECO:0000259" key="2">
    <source>
        <dbReference type="PROSITE" id="PS51480"/>
    </source>
</evidence>
<dbReference type="GO" id="GO:0006071">
    <property type="term" value="P:glycerol metabolic process"/>
    <property type="evidence" value="ECO:0007669"/>
    <property type="project" value="InterPro"/>
</dbReference>
<dbReference type="SMART" id="SM01121">
    <property type="entry name" value="Dak1_2"/>
    <property type="match status" value="1"/>
</dbReference>
<dbReference type="InterPro" id="IPR033470">
    <property type="entry name" value="FakA-like_C"/>
</dbReference>
<dbReference type="STRING" id="767452.AVL62_09840"/>
<protein>
    <recommendedName>
        <fullName evidence="2">DhaL domain-containing protein</fullName>
    </recommendedName>
</protein>
<accession>A0A0W8I1L0</accession>
<dbReference type="InterPro" id="IPR004007">
    <property type="entry name" value="DhaL_dom"/>
</dbReference>